<keyword evidence="6" id="KW-1185">Reference proteome</keyword>
<organism evidence="5 6">
    <name type="scientific">Batillaria attramentaria</name>
    <dbReference type="NCBI Taxonomy" id="370345"/>
    <lineage>
        <taxon>Eukaryota</taxon>
        <taxon>Metazoa</taxon>
        <taxon>Spiralia</taxon>
        <taxon>Lophotrochozoa</taxon>
        <taxon>Mollusca</taxon>
        <taxon>Gastropoda</taxon>
        <taxon>Caenogastropoda</taxon>
        <taxon>Sorbeoconcha</taxon>
        <taxon>Cerithioidea</taxon>
        <taxon>Batillariidae</taxon>
        <taxon>Batillaria</taxon>
    </lineage>
</organism>
<gene>
    <name evidence="5" type="ORF">BaRGS_00035708</name>
</gene>
<accession>A0ABD0JDR9</accession>
<dbReference type="Proteomes" id="UP001519460">
    <property type="component" value="Unassembled WGS sequence"/>
</dbReference>
<dbReference type="InterPro" id="IPR000863">
    <property type="entry name" value="Sulfotransferase_dom"/>
</dbReference>
<feature type="region of interest" description="Disordered" evidence="3">
    <location>
        <begin position="1"/>
        <end position="20"/>
    </location>
</feature>
<evidence type="ECO:0000313" key="5">
    <source>
        <dbReference type="EMBL" id="KAK7471661.1"/>
    </source>
</evidence>
<dbReference type="InterPro" id="IPR027417">
    <property type="entry name" value="P-loop_NTPase"/>
</dbReference>
<sequence length="264" mass="30764">LSRSAAMSSDKKTVTQPAEVTAENGADDMMPIRFDLSRLKRKPWKKTGDMMPYVEEEPDVHFEKVADMEIRDDDIMLVSFPKSGTHWMWRILDLIVNKTTDYGDRCTDFGFIDAQLVERVNNLASPRVLTSHVPLQYLPKQVKAKRTKLVHVYRNPKAVLVSMYFMMKTSGLMPDITLDKVAMNFVSDQGPLPKWTYYWDQVMEFENNNPDVPIFHISYEELKLVRESDDWKNYLTVATSERMDQILKDRADRCRFSAKYVNSD</sequence>
<dbReference type="Gene3D" id="3.40.50.300">
    <property type="entry name" value="P-loop containing nucleotide triphosphate hydrolases"/>
    <property type="match status" value="1"/>
</dbReference>
<dbReference type="AlphaFoldDB" id="A0ABD0JDR9"/>
<protein>
    <recommendedName>
        <fullName evidence="4">Sulfotransferase domain-containing protein</fullName>
    </recommendedName>
</protein>
<proteinExistence type="inferred from homology"/>
<evidence type="ECO:0000256" key="3">
    <source>
        <dbReference type="SAM" id="MobiDB-lite"/>
    </source>
</evidence>
<keyword evidence="2" id="KW-0808">Transferase</keyword>
<dbReference type="Pfam" id="PF00685">
    <property type="entry name" value="Sulfotransfer_1"/>
    <property type="match status" value="1"/>
</dbReference>
<name>A0ABD0JDR9_9CAEN</name>
<dbReference type="SUPFAM" id="SSF52540">
    <property type="entry name" value="P-loop containing nucleoside triphosphate hydrolases"/>
    <property type="match status" value="1"/>
</dbReference>
<dbReference type="GO" id="GO:0016740">
    <property type="term" value="F:transferase activity"/>
    <property type="evidence" value="ECO:0007669"/>
    <property type="project" value="UniProtKB-KW"/>
</dbReference>
<evidence type="ECO:0000256" key="1">
    <source>
        <dbReference type="ARBA" id="ARBA00005771"/>
    </source>
</evidence>
<dbReference type="PANTHER" id="PTHR11783">
    <property type="entry name" value="SULFOTRANSFERASE SULT"/>
    <property type="match status" value="1"/>
</dbReference>
<reference evidence="5 6" key="1">
    <citation type="journal article" date="2023" name="Sci. Data">
        <title>Genome assembly of the Korean intertidal mud-creeper Batillaria attramentaria.</title>
        <authorList>
            <person name="Patra A.K."/>
            <person name="Ho P.T."/>
            <person name="Jun S."/>
            <person name="Lee S.J."/>
            <person name="Kim Y."/>
            <person name="Won Y.J."/>
        </authorList>
    </citation>
    <scope>NUCLEOTIDE SEQUENCE [LARGE SCALE GENOMIC DNA]</scope>
    <source>
        <strain evidence="5">Wonlab-2016</strain>
    </source>
</reference>
<dbReference type="EMBL" id="JACVVK020000484">
    <property type="protein sequence ID" value="KAK7471661.1"/>
    <property type="molecule type" value="Genomic_DNA"/>
</dbReference>
<feature type="non-terminal residue" evidence="5">
    <location>
        <position position="1"/>
    </location>
</feature>
<comment type="caution">
    <text evidence="5">The sequence shown here is derived from an EMBL/GenBank/DDBJ whole genome shotgun (WGS) entry which is preliminary data.</text>
</comment>
<evidence type="ECO:0000256" key="2">
    <source>
        <dbReference type="ARBA" id="ARBA00022679"/>
    </source>
</evidence>
<evidence type="ECO:0000313" key="6">
    <source>
        <dbReference type="Proteomes" id="UP001519460"/>
    </source>
</evidence>
<evidence type="ECO:0000259" key="4">
    <source>
        <dbReference type="Pfam" id="PF00685"/>
    </source>
</evidence>
<feature type="domain" description="Sulfotransferase" evidence="4">
    <location>
        <begin position="72"/>
        <end position="223"/>
    </location>
</feature>
<comment type="similarity">
    <text evidence="1">Belongs to the sulfotransferase 1 family.</text>
</comment>